<dbReference type="Pfam" id="PF00326">
    <property type="entry name" value="Peptidase_S9"/>
    <property type="match status" value="1"/>
</dbReference>
<dbReference type="Gene3D" id="3.40.50.1820">
    <property type="entry name" value="alpha/beta hydrolase"/>
    <property type="match status" value="1"/>
</dbReference>
<dbReference type="PANTHER" id="PTHR42776">
    <property type="entry name" value="SERINE PEPTIDASE S9 FAMILY MEMBER"/>
    <property type="match status" value="1"/>
</dbReference>
<feature type="domain" description="Peptidase S9 prolyl oligopeptidase catalytic" evidence="2">
    <location>
        <begin position="471"/>
        <end position="677"/>
    </location>
</feature>
<dbReference type="InterPro" id="IPR001375">
    <property type="entry name" value="Peptidase_S9_cat"/>
</dbReference>
<evidence type="ECO:0000313" key="4">
    <source>
        <dbReference type="Proteomes" id="UP001187221"/>
    </source>
</evidence>
<dbReference type="InterPro" id="IPR029058">
    <property type="entry name" value="AB_hydrolase_fold"/>
</dbReference>
<sequence>MRGAGCAALVVAAMGGGGVRSTVAHAAPTKGAAPAEGAALAQAFGARVAVSDMSMSPDGTHVAFIVPDGAGQQVMVADLVAGGTPRSVLASPRAGEKLFGCSWPTDKRLFCRIRIYEANVGTPISYARMVAIDSDGGHLTVVSQRQTDRALGFDYHGDAVIDWTGDKPGQVLMTHSFVPEMSTGTHLAQTQEGLGVVSVNVTTLQRRTVQMGRVDAAGYLTDGIGHVRIIAREVQNSTGYETGKLNWYYRKAGTGDWNLLGHTDDSNGSSVKGFVPLAVDPTLDVAYGFGTGEEGRTALYRIKLDGSLTRERVLGRSDVDVDDLVTIGRSRRVVGVSYATDKRVVEFFDPELAKLAAALHKALPGQPQISFVDASADESRLLLLASGDTDPGMYYVFDKKTRKLEQVLGLRPELEGVKLAPMQAISYRAADGTMIPAYLTLPPGHNPGDSSGKGLPAIVMPHGGPSARDEWGFDWLVQFYALRGYAVLQPNYRGSSGYGVDWQNGNAFHSWARAIADIDDAGRWLLAQGIAAPGKLGIVGWSYGGYAALQSGVVDPGLFKAIVAVAPVTDLPRLRDDQMAYTTGVIVGRQIGEGDSLKGASPALNAGAFTVPVLLFHGDQDLNVPVAQSREMADRLRPTGHLAAYVEFKGLDHQLESQQARTRILSDSDALLRKAMGLNP</sequence>
<reference evidence="3 4" key="1">
    <citation type="submission" date="2023-06" db="EMBL/GenBank/DDBJ databases">
        <title>Draft genome sequence of Novosphingobium sp. strain IK01.</title>
        <authorList>
            <person name="Hatamoto M."/>
            <person name="Ikarashi T."/>
            <person name="Yamaguchi T."/>
        </authorList>
    </citation>
    <scope>NUCLEOTIDE SEQUENCE [LARGE SCALE GENOMIC DNA]</scope>
    <source>
        <strain evidence="3 4">IK01</strain>
    </source>
</reference>
<organism evidence="3 4">
    <name type="scientific">Novosphingobium pituita</name>
    <dbReference type="NCBI Taxonomy" id="3056842"/>
    <lineage>
        <taxon>Bacteria</taxon>
        <taxon>Pseudomonadati</taxon>
        <taxon>Pseudomonadota</taxon>
        <taxon>Alphaproteobacteria</taxon>
        <taxon>Sphingomonadales</taxon>
        <taxon>Sphingomonadaceae</taxon>
        <taxon>Novosphingobium</taxon>
    </lineage>
</organism>
<evidence type="ECO:0000259" key="2">
    <source>
        <dbReference type="Pfam" id="PF00326"/>
    </source>
</evidence>
<dbReference type="Proteomes" id="UP001187221">
    <property type="component" value="Unassembled WGS sequence"/>
</dbReference>
<proteinExistence type="predicted"/>
<evidence type="ECO:0000256" key="1">
    <source>
        <dbReference type="ARBA" id="ARBA00022801"/>
    </source>
</evidence>
<accession>A0ABQ6P258</accession>
<gene>
    <name evidence="3" type="ORF">NUTIK01_01100</name>
</gene>
<dbReference type="PANTHER" id="PTHR42776:SF27">
    <property type="entry name" value="DIPEPTIDYL PEPTIDASE FAMILY MEMBER 6"/>
    <property type="match status" value="1"/>
</dbReference>
<name>A0ABQ6P258_9SPHN</name>
<protein>
    <submittedName>
        <fullName evidence="3">S9 family peptidase</fullName>
    </submittedName>
</protein>
<keyword evidence="4" id="KW-1185">Reference proteome</keyword>
<dbReference type="EMBL" id="BTFW01000001">
    <property type="protein sequence ID" value="GMM59333.1"/>
    <property type="molecule type" value="Genomic_DNA"/>
</dbReference>
<dbReference type="SUPFAM" id="SSF53474">
    <property type="entry name" value="alpha/beta-Hydrolases"/>
    <property type="match status" value="1"/>
</dbReference>
<dbReference type="SUPFAM" id="SSF82171">
    <property type="entry name" value="DPP6 N-terminal domain-like"/>
    <property type="match status" value="1"/>
</dbReference>
<comment type="caution">
    <text evidence="3">The sequence shown here is derived from an EMBL/GenBank/DDBJ whole genome shotgun (WGS) entry which is preliminary data.</text>
</comment>
<dbReference type="RefSeq" id="WP_317973191.1">
    <property type="nucleotide sequence ID" value="NZ_BTFW01000001.1"/>
</dbReference>
<evidence type="ECO:0000313" key="3">
    <source>
        <dbReference type="EMBL" id="GMM59333.1"/>
    </source>
</evidence>
<keyword evidence="1" id="KW-0378">Hydrolase</keyword>